<evidence type="ECO:0000256" key="5">
    <source>
        <dbReference type="ARBA" id="ARBA00022692"/>
    </source>
</evidence>
<protein>
    <submittedName>
        <fullName evidence="10">MFS transporter</fullName>
    </submittedName>
</protein>
<feature type="transmembrane region" description="Helical" evidence="8">
    <location>
        <begin position="45"/>
        <end position="68"/>
    </location>
</feature>
<feature type="transmembrane region" description="Helical" evidence="8">
    <location>
        <begin position="12"/>
        <end position="33"/>
    </location>
</feature>
<feature type="transmembrane region" description="Helical" evidence="8">
    <location>
        <begin position="140"/>
        <end position="159"/>
    </location>
</feature>
<dbReference type="Proteomes" id="UP001161409">
    <property type="component" value="Unassembled WGS sequence"/>
</dbReference>
<name>A0ABQ5U9B7_9PROT</name>
<gene>
    <name evidence="10" type="ORF">GCM10007924_31240</name>
</gene>
<feature type="transmembrane region" description="Helical" evidence="8">
    <location>
        <begin position="98"/>
        <end position="119"/>
    </location>
</feature>
<evidence type="ECO:0000256" key="1">
    <source>
        <dbReference type="ARBA" id="ARBA00004429"/>
    </source>
</evidence>
<accession>A0ABQ5U9B7</accession>
<proteinExistence type="predicted"/>
<feature type="domain" description="Major facilitator superfamily associated" evidence="9">
    <location>
        <begin position="12"/>
        <end position="360"/>
    </location>
</feature>
<dbReference type="SUPFAM" id="SSF103473">
    <property type="entry name" value="MFS general substrate transporter"/>
    <property type="match status" value="1"/>
</dbReference>
<comment type="subcellular location">
    <subcellularLocation>
        <location evidence="1">Cell inner membrane</location>
        <topology evidence="1">Multi-pass membrane protein</topology>
    </subcellularLocation>
</comment>
<feature type="transmembrane region" description="Helical" evidence="8">
    <location>
        <begin position="335"/>
        <end position="352"/>
    </location>
</feature>
<dbReference type="RefSeq" id="WP_169561970.1">
    <property type="nucleotide sequence ID" value="NZ_BSNF01000010.1"/>
</dbReference>
<dbReference type="EMBL" id="BSNF01000010">
    <property type="protein sequence ID" value="GLQ07902.1"/>
    <property type="molecule type" value="Genomic_DNA"/>
</dbReference>
<dbReference type="InterPro" id="IPR024989">
    <property type="entry name" value="MFS_assoc_dom"/>
</dbReference>
<reference evidence="10" key="2">
    <citation type="submission" date="2023-01" db="EMBL/GenBank/DDBJ databases">
        <title>Draft genome sequence of Sneathiella chinensis strain NBRC 103408.</title>
        <authorList>
            <person name="Sun Q."/>
            <person name="Mori K."/>
        </authorList>
    </citation>
    <scope>NUCLEOTIDE SEQUENCE</scope>
    <source>
        <strain evidence="10">NBRC 103408</strain>
    </source>
</reference>
<feature type="transmembrane region" description="Helical" evidence="8">
    <location>
        <begin position="75"/>
        <end position="92"/>
    </location>
</feature>
<feature type="transmembrane region" description="Helical" evidence="8">
    <location>
        <begin position="205"/>
        <end position="228"/>
    </location>
</feature>
<dbReference type="PANTHER" id="PTHR23522">
    <property type="entry name" value="BLL5896 PROTEIN"/>
    <property type="match status" value="1"/>
</dbReference>
<evidence type="ECO:0000256" key="8">
    <source>
        <dbReference type="SAM" id="Phobius"/>
    </source>
</evidence>
<evidence type="ECO:0000313" key="10">
    <source>
        <dbReference type="EMBL" id="GLQ07902.1"/>
    </source>
</evidence>
<reference evidence="10" key="1">
    <citation type="journal article" date="2014" name="Int. J. Syst. Evol. Microbiol.">
        <title>Complete genome of a new Firmicutes species belonging to the dominant human colonic microbiota ('Ruminococcus bicirculans') reveals two chromosomes and a selective capacity to utilize plant glucans.</title>
        <authorList>
            <consortium name="NISC Comparative Sequencing Program"/>
            <person name="Wegmann U."/>
            <person name="Louis P."/>
            <person name="Goesmann A."/>
            <person name="Henrissat B."/>
            <person name="Duncan S.H."/>
            <person name="Flint H.J."/>
        </authorList>
    </citation>
    <scope>NUCLEOTIDE SEQUENCE</scope>
    <source>
        <strain evidence="10">NBRC 103408</strain>
    </source>
</reference>
<comment type="caution">
    <text evidence="10">The sequence shown here is derived from an EMBL/GenBank/DDBJ whole genome shotgun (WGS) entry which is preliminary data.</text>
</comment>
<evidence type="ECO:0000256" key="4">
    <source>
        <dbReference type="ARBA" id="ARBA00022519"/>
    </source>
</evidence>
<feature type="transmembrane region" description="Helical" evidence="8">
    <location>
        <begin position="165"/>
        <end position="184"/>
    </location>
</feature>
<evidence type="ECO:0000256" key="3">
    <source>
        <dbReference type="ARBA" id="ARBA00022475"/>
    </source>
</evidence>
<dbReference type="Pfam" id="PF12832">
    <property type="entry name" value="MFS_1_like"/>
    <property type="match status" value="1"/>
</dbReference>
<organism evidence="10 11">
    <name type="scientific">Sneathiella chinensis</name>
    <dbReference type="NCBI Taxonomy" id="349750"/>
    <lineage>
        <taxon>Bacteria</taxon>
        <taxon>Pseudomonadati</taxon>
        <taxon>Pseudomonadota</taxon>
        <taxon>Alphaproteobacteria</taxon>
        <taxon>Sneathiellales</taxon>
        <taxon>Sneathiellaceae</taxon>
        <taxon>Sneathiella</taxon>
    </lineage>
</organism>
<evidence type="ECO:0000256" key="2">
    <source>
        <dbReference type="ARBA" id="ARBA00022448"/>
    </source>
</evidence>
<feature type="transmembrane region" description="Helical" evidence="8">
    <location>
        <begin position="265"/>
        <end position="287"/>
    </location>
</feature>
<dbReference type="PANTHER" id="PTHR23522:SF10">
    <property type="entry name" value="3-PHENYLPROPIONIC ACID TRANSPORTER-RELATED"/>
    <property type="match status" value="1"/>
</dbReference>
<dbReference type="InterPro" id="IPR036259">
    <property type="entry name" value="MFS_trans_sf"/>
</dbReference>
<keyword evidence="11" id="KW-1185">Reference proteome</keyword>
<dbReference type="PIRSF" id="PIRSF004925">
    <property type="entry name" value="HcaT"/>
    <property type="match status" value="1"/>
</dbReference>
<dbReference type="InterPro" id="IPR026032">
    <property type="entry name" value="HcaT-like"/>
</dbReference>
<evidence type="ECO:0000256" key="6">
    <source>
        <dbReference type="ARBA" id="ARBA00022989"/>
    </source>
</evidence>
<keyword evidence="2" id="KW-0813">Transport</keyword>
<evidence type="ECO:0000313" key="11">
    <source>
        <dbReference type="Proteomes" id="UP001161409"/>
    </source>
</evidence>
<keyword evidence="3" id="KW-1003">Cell membrane</keyword>
<evidence type="ECO:0000256" key="7">
    <source>
        <dbReference type="ARBA" id="ARBA00023136"/>
    </source>
</evidence>
<sequence length="395" mass="43097">MQTPSYGYRAAHWRLSGYYVAFFSVYAITIPLWPRWLEGQLPLEFVGVVLGGAYWGKLLFVPATSWIADRIGRRRPLLVALALILLGGVLLLPLFDHWIFYALIWGIAGAALSSGVPLSDGLTMRASQLLGIEFGKTRKWGSISFIVATLLVGFCVDRFGLDAIYVALVVTSCQLVGAAFWVPGLQTRPNKAGVPFFKPLVLPNFPLFVLTVSLLMSSHAALYGFSAIHWKALGYSNTTITLLWVLGVVAEICMFNLSGRLIGRFGAMPMISLAALGGVVRWTLLAWGTSLPVLGLAQLLHAFTFALLYMALIGYMTKRVPPDISASAQGLYDSLSMGIFFGFLTMLAGYLFGIDPAYSFLLMTGCSVIGFGLSLVLLVRVRRFEREQSPVSAPS</sequence>
<evidence type="ECO:0000259" key="9">
    <source>
        <dbReference type="Pfam" id="PF12832"/>
    </source>
</evidence>
<keyword evidence="7 8" id="KW-0472">Membrane</keyword>
<keyword evidence="5 8" id="KW-0812">Transmembrane</keyword>
<feature type="transmembrane region" description="Helical" evidence="8">
    <location>
        <begin position="293"/>
        <end position="315"/>
    </location>
</feature>
<keyword evidence="4" id="KW-0997">Cell inner membrane</keyword>
<feature type="transmembrane region" description="Helical" evidence="8">
    <location>
        <begin position="358"/>
        <end position="379"/>
    </location>
</feature>
<keyword evidence="6 8" id="KW-1133">Transmembrane helix</keyword>
<feature type="transmembrane region" description="Helical" evidence="8">
    <location>
        <begin position="240"/>
        <end position="258"/>
    </location>
</feature>
<dbReference type="NCBIfam" id="NF037955">
    <property type="entry name" value="mfs"/>
    <property type="match status" value="1"/>
</dbReference>
<dbReference type="Gene3D" id="1.20.1250.20">
    <property type="entry name" value="MFS general substrate transporter like domains"/>
    <property type="match status" value="2"/>
</dbReference>